<dbReference type="AlphaFoldDB" id="A0A2Y9FWG4"/>
<keyword evidence="6" id="KW-1185">Reference proteome</keyword>
<dbReference type="PANTHER" id="PTHR35860">
    <property type="entry name" value="PROTEIN FAM24B"/>
    <property type="match status" value="1"/>
</dbReference>
<dbReference type="GeneID" id="105756212"/>
<accession>A0A2Y9FWG4</accession>
<dbReference type="Pfam" id="PF15193">
    <property type="entry name" value="FAM24"/>
    <property type="match status" value="1"/>
</dbReference>
<evidence type="ECO:0000256" key="1">
    <source>
        <dbReference type="ARBA" id="ARBA00004613"/>
    </source>
</evidence>
<evidence type="ECO:0000313" key="7">
    <source>
        <dbReference type="RefSeq" id="XP_012410611.2"/>
    </source>
</evidence>
<evidence type="ECO:0000256" key="4">
    <source>
        <dbReference type="ARBA" id="ARBA00022729"/>
    </source>
</evidence>
<evidence type="ECO:0000256" key="3">
    <source>
        <dbReference type="ARBA" id="ARBA00022525"/>
    </source>
</evidence>
<keyword evidence="5" id="KW-0472">Membrane</keyword>
<dbReference type="STRING" id="127582.A0A2Y9FWG4"/>
<dbReference type="RefSeq" id="XP_012410611.2">
    <property type="nucleotide sequence ID" value="XM_012555157.2"/>
</dbReference>
<protein>
    <submittedName>
        <fullName evidence="7">Protein FAM24A</fullName>
    </submittedName>
</protein>
<dbReference type="GO" id="GO:0005576">
    <property type="term" value="C:extracellular region"/>
    <property type="evidence" value="ECO:0007669"/>
    <property type="project" value="UniProtKB-SubCell"/>
</dbReference>
<comment type="similarity">
    <text evidence="2">Belongs to the FAM24 family.</text>
</comment>
<keyword evidence="3" id="KW-0964">Secreted</keyword>
<evidence type="ECO:0000256" key="2">
    <source>
        <dbReference type="ARBA" id="ARBA00007386"/>
    </source>
</evidence>
<keyword evidence="5" id="KW-0812">Transmembrane</keyword>
<gene>
    <name evidence="7" type="primary">FAM24A</name>
</gene>
<proteinExistence type="inferred from homology"/>
<organism evidence="6 7">
    <name type="scientific">Trichechus manatus latirostris</name>
    <name type="common">Florida manatee</name>
    <dbReference type="NCBI Taxonomy" id="127582"/>
    <lineage>
        <taxon>Eukaryota</taxon>
        <taxon>Metazoa</taxon>
        <taxon>Chordata</taxon>
        <taxon>Craniata</taxon>
        <taxon>Vertebrata</taxon>
        <taxon>Euteleostomi</taxon>
        <taxon>Mammalia</taxon>
        <taxon>Eutheria</taxon>
        <taxon>Afrotheria</taxon>
        <taxon>Sirenia</taxon>
        <taxon>Trichechidae</taxon>
        <taxon>Trichechus</taxon>
    </lineage>
</organism>
<keyword evidence="4" id="KW-0732">Signal</keyword>
<dbReference type="CTD" id="118670"/>
<dbReference type="KEGG" id="tmu:105756212"/>
<reference evidence="7" key="1">
    <citation type="submission" date="2025-08" db="UniProtKB">
        <authorList>
            <consortium name="RefSeq"/>
        </authorList>
    </citation>
    <scope>IDENTIFICATION</scope>
</reference>
<evidence type="ECO:0000313" key="6">
    <source>
        <dbReference type="Proteomes" id="UP000248480"/>
    </source>
</evidence>
<dbReference type="FunCoup" id="A0A2Y9FWG4">
    <property type="interactions" value="3"/>
</dbReference>
<name>A0A2Y9FWG4_TRIMA</name>
<sequence length="142" mass="15010">MYSKGSVLTPDSGSECASGGQGSWLCWEGSRIHCLPALLCLGVCEMFDHKTMIMIIVGSCLLLTALVLTGVVIGLYFKVTRARKAAKPCVAGPLKNNNSAVDTQAESVTPVSSATVQLCEECSLYAAYNPLPPCFCDTNEGL</sequence>
<feature type="transmembrane region" description="Helical" evidence="5">
    <location>
        <begin position="52"/>
        <end position="77"/>
    </location>
</feature>
<evidence type="ECO:0000256" key="5">
    <source>
        <dbReference type="SAM" id="Phobius"/>
    </source>
</evidence>
<dbReference type="Proteomes" id="UP000248480">
    <property type="component" value="Unplaced"/>
</dbReference>
<dbReference type="InParanoid" id="A0A2Y9FWG4"/>
<dbReference type="PANTHER" id="PTHR35860:SF1">
    <property type="entry name" value="PROTEIN FAM24A"/>
    <property type="match status" value="1"/>
</dbReference>
<keyword evidence="5" id="KW-1133">Transmembrane helix</keyword>
<dbReference type="InterPro" id="IPR028122">
    <property type="entry name" value="FAM24"/>
</dbReference>
<comment type="subcellular location">
    <subcellularLocation>
        <location evidence="1">Secreted</location>
    </subcellularLocation>
</comment>